<proteinExistence type="predicted"/>
<accession>A0A0F9JGK2</accession>
<reference evidence="2" key="1">
    <citation type="journal article" date="2015" name="Nature">
        <title>Complex archaea that bridge the gap between prokaryotes and eukaryotes.</title>
        <authorList>
            <person name="Spang A."/>
            <person name="Saw J.H."/>
            <person name="Jorgensen S.L."/>
            <person name="Zaremba-Niedzwiedzka K."/>
            <person name="Martijn J."/>
            <person name="Lind A.E."/>
            <person name="van Eijk R."/>
            <person name="Schleper C."/>
            <person name="Guy L."/>
            <person name="Ettema T.J."/>
        </authorList>
    </citation>
    <scope>NUCLEOTIDE SEQUENCE</scope>
</reference>
<evidence type="ECO:0000256" key="1">
    <source>
        <dbReference type="SAM" id="MobiDB-lite"/>
    </source>
</evidence>
<evidence type="ECO:0000313" key="2">
    <source>
        <dbReference type="EMBL" id="KKM68723.1"/>
    </source>
</evidence>
<protein>
    <submittedName>
        <fullName evidence="2">Uncharacterized protein</fullName>
    </submittedName>
</protein>
<name>A0A0F9JGK2_9ZZZZ</name>
<comment type="caution">
    <text evidence="2">The sequence shown here is derived from an EMBL/GenBank/DDBJ whole genome shotgun (WGS) entry which is preliminary data.</text>
</comment>
<feature type="region of interest" description="Disordered" evidence="1">
    <location>
        <begin position="123"/>
        <end position="148"/>
    </location>
</feature>
<dbReference type="AlphaFoldDB" id="A0A0F9JGK2"/>
<dbReference type="EMBL" id="LAZR01010118">
    <property type="protein sequence ID" value="KKM68723.1"/>
    <property type="molecule type" value="Genomic_DNA"/>
</dbReference>
<organism evidence="2">
    <name type="scientific">marine sediment metagenome</name>
    <dbReference type="NCBI Taxonomy" id="412755"/>
    <lineage>
        <taxon>unclassified sequences</taxon>
        <taxon>metagenomes</taxon>
        <taxon>ecological metagenomes</taxon>
    </lineage>
</organism>
<gene>
    <name evidence="2" type="ORF">LCGC14_1457970</name>
</gene>
<sequence>MAKERQRRPVLSITQQAEMFKKLSNPAVKYATDIVIKTPDVYAEAMTKAQVINTMINQRKERFAPLITDAKSTLQGIRQLEADVLEPLKIAKARLAPKLLKFSDDLELKAEKERLKLEAEAKAKQDKLDKAAEKKAEKAKDKGDTDGAEKIMNTVPQVPVAPPKVFVPKVGRAYKKVTYKAEVTNAREYIKHVMTLPDPENYLLVNMRPLNDLSKSTEGKAVKPGIRFFKDKTMVPGSA</sequence>